<dbReference type="GO" id="GO:0005730">
    <property type="term" value="C:nucleolus"/>
    <property type="evidence" value="ECO:0007669"/>
    <property type="project" value="UniProtKB-UniRule"/>
</dbReference>
<dbReference type="AlphaFoldDB" id="A0A1A9W6E3"/>
<reference evidence="8" key="1">
    <citation type="submission" date="2014-03" db="EMBL/GenBank/DDBJ databases">
        <authorList>
            <person name="Aksoy S."/>
            <person name="Warren W."/>
            <person name="Wilson R.K."/>
        </authorList>
    </citation>
    <scope>NUCLEOTIDE SEQUENCE [LARGE SCALE GENOMIC DNA]</scope>
    <source>
        <strain evidence="8">IAEA</strain>
    </source>
</reference>
<reference evidence="7" key="2">
    <citation type="submission" date="2020-05" db="UniProtKB">
        <authorList>
            <consortium name="EnsemblMetazoa"/>
        </authorList>
    </citation>
    <scope>IDENTIFICATION</scope>
    <source>
        <strain evidence="7">IAEA</strain>
    </source>
</reference>
<keyword evidence="8" id="KW-1185">Reference proteome</keyword>
<evidence type="ECO:0000313" key="7">
    <source>
        <dbReference type="EnsemblMetazoa" id="GBRI007923-PA"/>
    </source>
</evidence>
<dbReference type="PANTHER" id="PTHR23405:SF4">
    <property type="entry name" value="PROTEIN MAK16 HOMOLOG"/>
    <property type="match status" value="1"/>
</dbReference>
<evidence type="ECO:0000259" key="6">
    <source>
        <dbReference type="Pfam" id="PF01778"/>
    </source>
</evidence>
<accession>A0A1A9W6E3</accession>
<dbReference type="GO" id="GO:0030687">
    <property type="term" value="C:preribosome, large subunit precursor"/>
    <property type="evidence" value="ECO:0007669"/>
    <property type="project" value="TreeGrafter"/>
</dbReference>
<evidence type="ECO:0000256" key="3">
    <source>
        <dbReference type="ARBA" id="ARBA00023242"/>
    </source>
</evidence>
<feature type="domain" description="Ribosomal eL28/Mak16" evidence="6">
    <location>
        <begin position="1"/>
        <end position="55"/>
    </location>
</feature>
<dbReference type="Pfam" id="PF01778">
    <property type="entry name" value="Ribosomal_L28e"/>
    <property type="match status" value="1"/>
</dbReference>
<dbReference type="InterPro" id="IPR029004">
    <property type="entry name" value="Ribosomal_eL28/Mak16"/>
</dbReference>
<keyword evidence="3 4" id="KW-0539">Nucleus</keyword>
<comment type="subcellular location">
    <subcellularLocation>
        <location evidence="1">Nucleus</location>
    </subcellularLocation>
</comment>
<name>A0A1A9W6E3_9MUSC</name>
<dbReference type="STRING" id="37001.A0A1A9W6E3"/>
<dbReference type="GO" id="GO:0000470">
    <property type="term" value="P:maturation of LSU-rRNA"/>
    <property type="evidence" value="ECO:0007669"/>
    <property type="project" value="TreeGrafter"/>
</dbReference>
<evidence type="ECO:0000256" key="5">
    <source>
        <dbReference type="SAM" id="MobiDB-lite"/>
    </source>
</evidence>
<proteinExistence type="inferred from homology"/>
<evidence type="ECO:0000256" key="2">
    <source>
        <dbReference type="ARBA" id="ARBA00005514"/>
    </source>
</evidence>
<dbReference type="EnsemblMetazoa" id="GBRI007923-RA">
    <property type="protein sequence ID" value="GBRI007923-PA"/>
    <property type="gene ID" value="GBRI007923"/>
</dbReference>
<evidence type="ECO:0000256" key="1">
    <source>
        <dbReference type="ARBA" id="ARBA00004123"/>
    </source>
</evidence>
<dbReference type="PANTHER" id="PTHR23405">
    <property type="entry name" value="MAINTENANCE OF KILLER 16 MAK16 PROTEIN-RELATED"/>
    <property type="match status" value="1"/>
</dbReference>
<evidence type="ECO:0000313" key="8">
    <source>
        <dbReference type="Proteomes" id="UP000091820"/>
    </source>
</evidence>
<feature type="compositionally biased region" description="Low complexity" evidence="5">
    <location>
        <begin position="236"/>
        <end position="245"/>
    </location>
</feature>
<organism evidence="7 8">
    <name type="scientific">Glossina brevipalpis</name>
    <dbReference type="NCBI Taxonomy" id="37001"/>
    <lineage>
        <taxon>Eukaryota</taxon>
        <taxon>Metazoa</taxon>
        <taxon>Ecdysozoa</taxon>
        <taxon>Arthropoda</taxon>
        <taxon>Hexapoda</taxon>
        <taxon>Insecta</taxon>
        <taxon>Pterygota</taxon>
        <taxon>Neoptera</taxon>
        <taxon>Endopterygota</taxon>
        <taxon>Diptera</taxon>
        <taxon>Brachycera</taxon>
        <taxon>Muscomorpha</taxon>
        <taxon>Hippoboscoidea</taxon>
        <taxon>Glossinidae</taxon>
        <taxon>Glossina</taxon>
    </lineage>
</organism>
<dbReference type="Pfam" id="PF04874">
    <property type="entry name" value="Mak16"/>
    <property type="match status" value="1"/>
</dbReference>
<evidence type="ECO:0000256" key="4">
    <source>
        <dbReference type="PIRNR" id="PIRNR003352"/>
    </source>
</evidence>
<feature type="region of interest" description="Disordered" evidence="5">
    <location>
        <begin position="170"/>
        <end position="273"/>
    </location>
</feature>
<protein>
    <recommendedName>
        <fullName evidence="4">Protein MAK16 homolog</fullName>
    </recommendedName>
</protein>
<comment type="similarity">
    <text evidence="2 4">Belongs to the MAK16 family.</text>
</comment>
<sequence length="273" mass="32341">MKTAERAHMPNKLWERVKLSRNFEKAIQQINESLVFWPKYMIAKNKQRFLKITQYLIRMRKLKLRRQKLIVPLSRKIERRETRREQKALIAAKIDNHIEKELLERLKRGTYQDIYNFSQTAFNKALAAEEIEDDEEIEEDAEGEEQELEHEINDDDLIRNYVDEEFVEANTDEEIDEDEVSDDEDAISNSGEKEEIEVNSDFESSQDEHTSDIEDKPAGAFVKAPFKRSSKPLANKKSTTTQSSKFSKRPLRKTKVEIEYEMETETNRQRLHK</sequence>
<dbReference type="GO" id="GO:0000460">
    <property type="term" value="P:maturation of 5.8S rRNA"/>
    <property type="evidence" value="ECO:0007669"/>
    <property type="project" value="TreeGrafter"/>
</dbReference>
<dbReference type="PIRSF" id="PIRSF003352">
    <property type="entry name" value="MAK16"/>
    <property type="match status" value="1"/>
</dbReference>
<dbReference type="Proteomes" id="UP000091820">
    <property type="component" value="Unassembled WGS sequence"/>
</dbReference>
<dbReference type="VEuPathDB" id="VectorBase:GBRI007923"/>
<dbReference type="InterPro" id="IPR006958">
    <property type="entry name" value="Mak16"/>
</dbReference>
<feature type="compositionally biased region" description="Acidic residues" evidence="5">
    <location>
        <begin position="170"/>
        <end position="186"/>
    </location>
</feature>
<feature type="region of interest" description="Disordered" evidence="5">
    <location>
        <begin position="133"/>
        <end position="155"/>
    </location>
</feature>
<feature type="compositionally biased region" description="Basic and acidic residues" evidence="5">
    <location>
        <begin position="206"/>
        <end position="217"/>
    </location>
</feature>